<keyword evidence="2 7" id="KW-0863">Zinc-finger</keyword>
<sequence>MVPSSSSSPPSEKSKSRISKMTTIKYKECRRNHAVSMGGYALDGCREFISRTGGGTKKKTKKADDYFHYCDACGCHRNFHRKEMIQNGVPLGSNGEESHTAAPSSSMCLLLMGLGPFQYNLVQPQPPQAGGVNWNGYQHRVFHGDDDDDDDDDEELNNNGGMVDDQQVGKKTNPKKKPKMEN</sequence>
<dbReference type="NCBIfam" id="TIGR01566">
    <property type="entry name" value="ZF_HD_prot_N"/>
    <property type="match status" value="1"/>
</dbReference>
<dbReference type="RefSeq" id="XP_015875517.1">
    <property type="nucleotide sequence ID" value="XM_016020031.4"/>
</dbReference>
<organism evidence="6 7">
    <name type="scientific">Ziziphus jujuba</name>
    <name type="common">Chinese jujube</name>
    <name type="synonym">Ziziphus sativa</name>
    <dbReference type="NCBI Taxonomy" id="326968"/>
    <lineage>
        <taxon>Eukaryota</taxon>
        <taxon>Viridiplantae</taxon>
        <taxon>Streptophyta</taxon>
        <taxon>Embryophyta</taxon>
        <taxon>Tracheophyta</taxon>
        <taxon>Spermatophyta</taxon>
        <taxon>Magnoliopsida</taxon>
        <taxon>eudicotyledons</taxon>
        <taxon>Gunneridae</taxon>
        <taxon>Pentapetalae</taxon>
        <taxon>rosids</taxon>
        <taxon>fabids</taxon>
        <taxon>Rosales</taxon>
        <taxon>Rhamnaceae</taxon>
        <taxon>Paliureae</taxon>
        <taxon>Ziziphus</taxon>
    </lineage>
</organism>
<dbReference type="AlphaFoldDB" id="A0A6P3ZD01"/>
<gene>
    <name evidence="7" type="primary">LOC107412286</name>
</gene>
<keyword evidence="1" id="KW-0479">Metal-binding</keyword>
<keyword evidence="7" id="KW-0238">DNA-binding</keyword>
<protein>
    <submittedName>
        <fullName evidence="7">Zinc-finger homeodomain protein 14</fullName>
    </submittedName>
</protein>
<feature type="region of interest" description="Disordered" evidence="4">
    <location>
        <begin position="130"/>
        <end position="182"/>
    </location>
</feature>
<keyword evidence="7" id="KW-0371">Homeobox</keyword>
<dbReference type="Pfam" id="PF04770">
    <property type="entry name" value="ZF-HD_dimer"/>
    <property type="match status" value="1"/>
</dbReference>
<evidence type="ECO:0000256" key="4">
    <source>
        <dbReference type="SAM" id="MobiDB-lite"/>
    </source>
</evidence>
<dbReference type="KEGG" id="zju:107412286"/>
<dbReference type="InterPro" id="IPR006456">
    <property type="entry name" value="ZF_HD_homeobox_Cys/His_dimer"/>
</dbReference>
<proteinExistence type="predicted"/>
<dbReference type="GO" id="GO:0008270">
    <property type="term" value="F:zinc ion binding"/>
    <property type="evidence" value="ECO:0007669"/>
    <property type="project" value="UniProtKB-KW"/>
</dbReference>
<evidence type="ECO:0000259" key="5">
    <source>
        <dbReference type="PROSITE" id="PS51523"/>
    </source>
</evidence>
<name>A0A6P3ZD01_ZIZJJ</name>
<dbReference type="GO" id="GO:0050793">
    <property type="term" value="P:regulation of developmental process"/>
    <property type="evidence" value="ECO:0007669"/>
    <property type="project" value="TreeGrafter"/>
</dbReference>
<evidence type="ECO:0000256" key="1">
    <source>
        <dbReference type="ARBA" id="ARBA00022723"/>
    </source>
</evidence>
<evidence type="ECO:0000256" key="3">
    <source>
        <dbReference type="ARBA" id="ARBA00022833"/>
    </source>
</evidence>
<feature type="region of interest" description="Disordered" evidence="4">
    <location>
        <begin position="1"/>
        <end position="20"/>
    </location>
</feature>
<dbReference type="GeneID" id="107412286"/>
<reference evidence="7" key="1">
    <citation type="submission" date="2025-08" db="UniProtKB">
        <authorList>
            <consortium name="RefSeq"/>
        </authorList>
    </citation>
    <scope>IDENTIFICATION</scope>
    <source>
        <tissue evidence="7">Seedling</tissue>
    </source>
</reference>
<accession>A0A6P3ZD01</accession>
<evidence type="ECO:0000313" key="7">
    <source>
        <dbReference type="RefSeq" id="XP_015875517.1"/>
    </source>
</evidence>
<keyword evidence="3" id="KW-0862">Zinc</keyword>
<dbReference type="PROSITE" id="PS51523">
    <property type="entry name" value="ZF_HD_DIMER"/>
    <property type="match status" value="1"/>
</dbReference>
<dbReference type="PANTHER" id="PTHR31948">
    <property type="entry name" value="ZINC-FINGER HOMEODOMAIN PROTEIN 2"/>
    <property type="match status" value="1"/>
</dbReference>
<dbReference type="Proteomes" id="UP001652623">
    <property type="component" value="Chromosome 10"/>
</dbReference>
<dbReference type="PANTHER" id="PTHR31948:SF171">
    <property type="entry name" value="HOMEOBOX DOMAIN-CONTAINING PROTEIN"/>
    <property type="match status" value="1"/>
</dbReference>
<keyword evidence="6" id="KW-1185">Reference proteome</keyword>
<feature type="domain" description="ZF-HD dimerization-type" evidence="5">
    <location>
        <begin position="26"/>
        <end position="83"/>
    </location>
</feature>
<evidence type="ECO:0000313" key="6">
    <source>
        <dbReference type="Proteomes" id="UP001652623"/>
    </source>
</evidence>
<evidence type="ECO:0000256" key="2">
    <source>
        <dbReference type="ARBA" id="ARBA00022771"/>
    </source>
</evidence>
<feature type="compositionally biased region" description="Low complexity" evidence="4">
    <location>
        <begin position="1"/>
        <end position="11"/>
    </location>
</feature>
<feature type="compositionally biased region" description="Acidic residues" evidence="4">
    <location>
        <begin position="145"/>
        <end position="156"/>
    </location>
</feature>
<dbReference type="GO" id="GO:0005634">
    <property type="term" value="C:nucleus"/>
    <property type="evidence" value="ECO:0007669"/>
    <property type="project" value="TreeGrafter"/>
</dbReference>
<dbReference type="GO" id="GO:0003700">
    <property type="term" value="F:DNA-binding transcription factor activity"/>
    <property type="evidence" value="ECO:0007669"/>
    <property type="project" value="TreeGrafter"/>
</dbReference>
<dbReference type="GO" id="GO:0000976">
    <property type="term" value="F:transcription cis-regulatory region binding"/>
    <property type="evidence" value="ECO:0007669"/>
    <property type="project" value="TreeGrafter"/>
</dbReference>
<feature type="compositionally biased region" description="Basic residues" evidence="4">
    <location>
        <begin position="172"/>
        <end position="182"/>
    </location>
</feature>
<dbReference type="InParanoid" id="A0A6P3ZD01"/>